<keyword evidence="2" id="KW-1185">Reference proteome</keyword>
<sequence>MVVLFVKQSSATYTILLTLFVIQLSISTAEEPGNLQENRTFPALIAFGDSILDTGNNNVNNSTAKCNYPPYGIDFIGGKATGRFCDGKILTDFIAEGLGIKEIVPAYLDPNLQSDDLPTGVCFASGGSGLDPITPTIQSAISISDQLKNFKEYLGKLEGVVGEKKANEIISDSVFLLSFGNNDIAITYVHLNTSRSANCTADTYTSQLVNWTSTFIKDLYGLGARKIATFSTVPLGYLPSSAERPISRDDINDAAKLFNSKLTMEVKNLNGSLPQAKIVYVDVDNPLLDLIKNPGESGFNVTDKGCCGVGDVAREGPVCNKLTPSTCDNVTQYVFWDAAHPSERAYKILAPPILENLKSNLL</sequence>
<dbReference type="Proteomes" id="UP001164539">
    <property type="component" value="Chromosome 9"/>
</dbReference>
<organism evidence="1 2">
    <name type="scientific">Melia azedarach</name>
    <name type="common">Chinaberry tree</name>
    <dbReference type="NCBI Taxonomy" id="155640"/>
    <lineage>
        <taxon>Eukaryota</taxon>
        <taxon>Viridiplantae</taxon>
        <taxon>Streptophyta</taxon>
        <taxon>Embryophyta</taxon>
        <taxon>Tracheophyta</taxon>
        <taxon>Spermatophyta</taxon>
        <taxon>Magnoliopsida</taxon>
        <taxon>eudicotyledons</taxon>
        <taxon>Gunneridae</taxon>
        <taxon>Pentapetalae</taxon>
        <taxon>rosids</taxon>
        <taxon>malvids</taxon>
        <taxon>Sapindales</taxon>
        <taxon>Meliaceae</taxon>
        <taxon>Melia</taxon>
    </lineage>
</organism>
<evidence type="ECO:0000313" key="2">
    <source>
        <dbReference type="Proteomes" id="UP001164539"/>
    </source>
</evidence>
<evidence type="ECO:0000313" key="1">
    <source>
        <dbReference type="EMBL" id="KAJ4710135.1"/>
    </source>
</evidence>
<reference evidence="1 2" key="1">
    <citation type="journal article" date="2023" name="Science">
        <title>Complex scaffold remodeling in plant triterpene biosynthesis.</title>
        <authorList>
            <person name="De La Pena R."/>
            <person name="Hodgson H."/>
            <person name="Liu J.C."/>
            <person name="Stephenson M.J."/>
            <person name="Martin A.C."/>
            <person name="Owen C."/>
            <person name="Harkess A."/>
            <person name="Leebens-Mack J."/>
            <person name="Jimenez L.E."/>
            <person name="Osbourn A."/>
            <person name="Sattely E.S."/>
        </authorList>
    </citation>
    <scope>NUCLEOTIDE SEQUENCE [LARGE SCALE GENOMIC DNA]</scope>
    <source>
        <strain evidence="2">cv. JPN11</strain>
        <tissue evidence="1">Leaf</tissue>
    </source>
</reference>
<accession>A0ACC1XFG2</accession>
<comment type="caution">
    <text evidence="1">The sequence shown here is derived from an EMBL/GenBank/DDBJ whole genome shotgun (WGS) entry which is preliminary data.</text>
</comment>
<gene>
    <name evidence="1" type="ORF">OWV82_016358</name>
</gene>
<proteinExistence type="predicted"/>
<dbReference type="EMBL" id="CM051402">
    <property type="protein sequence ID" value="KAJ4710135.1"/>
    <property type="molecule type" value="Genomic_DNA"/>
</dbReference>
<protein>
    <submittedName>
        <fullName evidence="1">GDSL esterase/lipase</fullName>
    </submittedName>
</protein>
<name>A0ACC1XFG2_MELAZ</name>